<evidence type="ECO:0000259" key="11">
    <source>
        <dbReference type="PROSITE" id="PS50109"/>
    </source>
</evidence>
<dbReference type="Gene3D" id="1.10.287.130">
    <property type="match status" value="1"/>
</dbReference>
<dbReference type="InterPro" id="IPR005467">
    <property type="entry name" value="His_kinase_dom"/>
</dbReference>
<evidence type="ECO:0000256" key="1">
    <source>
        <dbReference type="ARBA" id="ARBA00000085"/>
    </source>
</evidence>
<keyword evidence="14" id="KW-1185">Reference proteome</keyword>
<dbReference type="Gene3D" id="3.30.565.10">
    <property type="entry name" value="Histidine kinase-like ATPase, C-terminal domain"/>
    <property type="match status" value="1"/>
</dbReference>
<dbReference type="InterPro" id="IPR036890">
    <property type="entry name" value="HATPase_C_sf"/>
</dbReference>
<dbReference type="KEGG" id="amol:AMOL_2164"/>
<dbReference type="Pfam" id="PF02518">
    <property type="entry name" value="HATPase_c"/>
    <property type="match status" value="1"/>
</dbReference>
<keyword evidence="5" id="KW-0547">Nucleotide-binding</keyword>
<dbReference type="RefSeq" id="WP_099342015.1">
    <property type="nucleotide sequence ID" value="NZ_CP032098.1"/>
</dbReference>
<dbReference type="Gene3D" id="3.30.450.20">
    <property type="entry name" value="PAS domain"/>
    <property type="match status" value="1"/>
</dbReference>
<keyword evidence="10" id="KW-1133">Transmembrane helix</keyword>
<reference evidence="13 14" key="1">
    <citation type="submission" date="2017-09" db="EMBL/GenBank/DDBJ databases">
        <title>Arcobacter canalis sp. nov., a new species isolated from a water canal contaminated with urban sewage.</title>
        <authorList>
            <person name="Perez-Cataluna A."/>
            <person name="Salas-Masso N."/>
            <person name="Figueras M.J."/>
        </authorList>
    </citation>
    <scope>NUCLEOTIDE SEQUENCE [LARGE SCALE GENOMIC DNA]</scope>
    <source>
        <strain evidence="13 14">F98-3</strain>
    </source>
</reference>
<dbReference type="GO" id="GO:0000155">
    <property type="term" value="F:phosphorelay sensor kinase activity"/>
    <property type="evidence" value="ECO:0007669"/>
    <property type="project" value="InterPro"/>
</dbReference>
<feature type="domain" description="Histidine kinase" evidence="11">
    <location>
        <begin position="437"/>
        <end position="662"/>
    </location>
</feature>
<dbReference type="CDD" id="cd00082">
    <property type="entry name" value="HisKA"/>
    <property type="match status" value="1"/>
</dbReference>
<evidence type="ECO:0000313" key="15">
    <source>
        <dbReference type="Proteomes" id="UP000262712"/>
    </source>
</evidence>
<dbReference type="SUPFAM" id="SSF47384">
    <property type="entry name" value="Homodimeric domain of signal transducing histidine kinase"/>
    <property type="match status" value="1"/>
</dbReference>
<name>A0A2G1DIP5_9BACT</name>
<gene>
    <name evidence="12" type="ORF">AMOL_2164</name>
    <name evidence="13" type="ORF">CPU12_05120</name>
</gene>
<dbReference type="InterPro" id="IPR003661">
    <property type="entry name" value="HisK_dim/P_dom"/>
</dbReference>
<feature type="transmembrane region" description="Helical" evidence="10">
    <location>
        <begin position="6"/>
        <end position="28"/>
    </location>
</feature>
<evidence type="ECO:0000256" key="5">
    <source>
        <dbReference type="ARBA" id="ARBA00022741"/>
    </source>
</evidence>
<keyword evidence="9" id="KW-0175">Coiled coil</keyword>
<dbReference type="InterPro" id="IPR004010">
    <property type="entry name" value="Double_Cache_2"/>
</dbReference>
<dbReference type="Proteomes" id="UP000221222">
    <property type="component" value="Unassembled WGS sequence"/>
</dbReference>
<dbReference type="AlphaFoldDB" id="A0A2G1DIP5"/>
<feature type="transmembrane region" description="Helical" evidence="10">
    <location>
        <begin position="335"/>
        <end position="357"/>
    </location>
</feature>
<dbReference type="SUPFAM" id="SSF55874">
    <property type="entry name" value="ATPase domain of HSP90 chaperone/DNA topoisomerase II/histidine kinase"/>
    <property type="match status" value="1"/>
</dbReference>
<proteinExistence type="predicted"/>
<evidence type="ECO:0000313" key="12">
    <source>
        <dbReference type="EMBL" id="AXX93117.1"/>
    </source>
</evidence>
<evidence type="ECO:0000256" key="8">
    <source>
        <dbReference type="ARBA" id="ARBA00023012"/>
    </source>
</evidence>
<dbReference type="Proteomes" id="UP000262712">
    <property type="component" value="Chromosome"/>
</dbReference>
<evidence type="ECO:0000256" key="9">
    <source>
        <dbReference type="SAM" id="Coils"/>
    </source>
</evidence>
<feature type="coiled-coil region" evidence="9">
    <location>
        <begin position="369"/>
        <end position="417"/>
    </location>
</feature>
<sequence length="664" mass="78252">MFHEKYLSKLIIFTPIVLIILVTTLVTFTQISKLENKFIDDSSKLKAKLINEEKNKLSQKIDTLNDYILYKKSTTKKLINEQIQKRVELVYNLVLNKYNKDTGILRQNEIKKDLINIIKQMNLNINGYFFLVEVKQKEFLPILYPSNRNYENKNILKTEDTLHSKFIKKVKDLLKNNNEGYVSYTLKQNINILNSYKKISYLKKFEPYNWVIGYGEYFEIIDNLLKEEVLNRINSLKFSSEQKIFVLDENNAILNKNPDNLTQIEDKDFIKKVKLYRKNNYDKTYFYWKKNYENLIAFKYIKDWNWVLVNSIDLKSLEKTIIDIIGNKKIEEKNFITYSIKIAFIVILIGSLLTFFLSKRIEMIFKSYKNNIESQRNALRNINVTLESKVKEKTKELEQLNEQLKDEVKKEVFKNREKDQMLFNQSKMAAMGEMIGNIAHQWRQPLSTISTAASGIAIKIDYNLVSPEEIKDDLKSIVNTTQYLSQTIEDFRNFFKENKQKEKFLLKESIVDSLNIVDSSFKNNYIEVVLNTEDIEVNTIRSELTQAILNVLTNAKDVLTDKINQFEEKRVIQINLYKDEEFAYIEIWDNGGGIKKEIINKIFEPYFTTKHQSQGTGIGLYMTREIIIKHLNGNIKVENINKKYQDKNYLGANFKIIIPVNSLA</sequence>
<evidence type="ECO:0000313" key="13">
    <source>
        <dbReference type="EMBL" id="PHO18378.1"/>
    </source>
</evidence>
<keyword evidence="3" id="KW-0597">Phosphoprotein</keyword>
<dbReference type="EC" id="2.7.13.3" evidence="2"/>
<keyword evidence="10" id="KW-0472">Membrane</keyword>
<evidence type="ECO:0000256" key="4">
    <source>
        <dbReference type="ARBA" id="ARBA00022679"/>
    </source>
</evidence>
<dbReference type="PANTHER" id="PTHR43065">
    <property type="entry name" value="SENSOR HISTIDINE KINASE"/>
    <property type="match status" value="1"/>
</dbReference>
<evidence type="ECO:0000256" key="10">
    <source>
        <dbReference type="SAM" id="Phobius"/>
    </source>
</evidence>
<evidence type="ECO:0000256" key="7">
    <source>
        <dbReference type="ARBA" id="ARBA00022840"/>
    </source>
</evidence>
<dbReference type="Pfam" id="PF00512">
    <property type="entry name" value="HisKA"/>
    <property type="match status" value="1"/>
</dbReference>
<reference evidence="12 15" key="2">
    <citation type="submission" date="2018-08" db="EMBL/GenBank/DDBJ databases">
        <title>Complete genome of the Arcobacter molluscorum type strain LMG 25693.</title>
        <authorList>
            <person name="Miller W.G."/>
            <person name="Yee E."/>
            <person name="Bono J.L."/>
        </authorList>
    </citation>
    <scope>NUCLEOTIDE SEQUENCE [LARGE SCALE GENOMIC DNA]</scope>
    <source>
        <strain evidence="12 15">CECT 7696</strain>
    </source>
</reference>
<protein>
    <recommendedName>
        <fullName evidence="2">histidine kinase</fullName>
        <ecNumber evidence="2">2.7.13.3</ecNumber>
    </recommendedName>
</protein>
<dbReference type="SMART" id="SM00387">
    <property type="entry name" value="HATPase_c"/>
    <property type="match status" value="1"/>
</dbReference>
<dbReference type="InterPro" id="IPR036097">
    <property type="entry name" value="HisK_dim/P_sf"/>
</dbReference>
<dbReference type="Pfam" id="PF08269">
    <property type="entry name" value="dCache_2"/>
    <property type="match status" value="1"/>
</dbReference>
<evidence type="ECO:0000256" key="6">
    <source>
        <dbReference type="ARBA" id="ARBA00022777"/>
    </source>
</evidence>
<comment type="catalytic activity">
    <reaction evidence="1">
        <text>ATP + protein L-histidine = ADP + protein N-phospho-L-histidine.</text>
        <dbReference type="EC" id="2.7.13.3"/>
    </reaction>
</comment>
<dbReference type="GO" id="GO:0005524">
    <property type="term" value="F:ATP binding"/>
    <property type="evidence" value="ECO:0007669"/>
    <property type="project" value="UniProtKB-KW"/>
</dbReference>
<dbReference type="PROSITE" id="PS50109">
    <property type="entry name" value="HIS_KIN"/>
    <property type="match status" value="1"/>
</dbReference>
<keyword evidence="6 12" id="KW-0418">Kinase</keyword>
<dbReference type="SMART" id="SM00388">
    <property type="entry name" value="HisKA"/>
    <property type="match status" value="1"/>
</dbReference>
<accession>A0A2G1DIP5</accession>
<dbReference type="InterPro" id="IPR003594">
    <property type="entry name" value="HATPase_dom"/>
</dbReference>
<keyword evidence="10" id="KW-0812">Transmembrane</keyword>
<evidence type="ECO:0000313" key="14">
    <source>
        <dbReference type="Proteomes" id="UP000221222"/>
    </source>
</evidence>
<evidence type="ECO:0000256" key="2">
    <source>
        <dbReference type="ARBA" id="ARBA00012438"/>
    </source>
</evidence>
<keyword evidence="4" id="KW-0808">Transferase</keyword>
<dbReference type="EMBL" id="NXFY01000006">
    <property type="protein sequence ID" value="PHO18378.1"/>
    <property type="molecule type" value="Genomic_DNA"/>
</dbReference>
<evidence type="ECO:0000256" key="3">
    <source>
        <dbReference type="ARBA" id="ARBA00022553"/>
    </source>
</evidence>
<dbReference type="InterPro" id="IPR004358">
    <property type="entry name" value="Sig_transdc_His_kin-like_C"/>
</dbReference>
<keyword evidence="7" id="KW-0067">ATP-binding</keyword>
<keyword evidence="8" id="KW-0902">Two-component regulatory system</keyword>
<dbReference type="EMBL" id="CP032098">
    <property type="protein sequence ID" value="AXX93117.1"/>
    <property type="molecule type" value="Genomic_DNA"/>
</dbReference>
<dbReference type="PANTHER" id="PTHR43065:SF10">
    <property type="entry name" value="PEROXIDE STRESS-ACTIVATED HISTIDINE KINASE MAK3"/>
    <property type="match status" value="1"/>
</dbReference>
<organism evidence="13 14">
    <name type="scientific">Malaciobacter molluscorum LMG 25693</name>
    <dbReference type="NCBI Taxonomy" id="870501"/>
    <lineage>
        <taxon>Bacteria</taxon>
        <taxon>Pseudomonadati</taxon>
        <taxon>Campylobacterota</taxon>
        <taxon>Epsilonproteobacteria</taxon>
        <taxon>Campylobacterales</taxon>
        <taxon>Arcobacteraceae</taxon>
        <taxon>Malaciobacter</taxon>
    </lineage>
</organism>
<dbReference type="PRINTS" id="PR00344">
    <property type="entry name" value="BCTRLSENSOR"/>
</dbReference>